<proteinExistence type="predicted"/>
<sequence>MIDPIQKSVTVPLTPTEAFALFTSKMDLWWPKAGYSVGGAASKLHFPSHKNGEITETDAGGTTHVWGRVIACEPGAYVAFSWHPDRPESEATVVEMRSIATDTGTSCDLTHGGFDILGPTADAISTSYLHGWDIVLGCYRGAVKRRVFA</sequence>
<reference evidence="1 2" key="1">
    <citation type="submission" date="2018-04" db="EMBL/GenBank/DDBJ databases">
        <title>Genomic Encyclopedia of Archaeal and Bacterial Type Strains, Phase II (KMG-II): from individual species to whole genera.</title>
        <authorList>
            <person name="Goeker M."/>
        </authorList>
    </citation>
    <scope>NUCLEOTIDE SEQUENCE [LARGE SCALE GENOMIC DNA]</scope>
    <source>
        <strain evidence="1 2">DSM 29955</strain>
    </source>
</reference>
<evidence type="ECO:0000313" key="2">
    <source>
        <dbReference type="Proteomes" id="UP000244523"/>
    </source>
</evidence>
<keyword evidence="2" id="KW-1185">Reference proteome</keyword>
<dbReference type="SUPFAM" id="SSF55961">
    <property type="entry name" value="Bet v1-like"/>
    <property type="match status" value="1"/>
</dbReference>
<gene>
    <name evidence="1" type="ORF">C8N45_101463</name>
</gene>
<dbReference type="OrthoDB" id="793407at2"/>
<evidence type="ECO:0008006" key="3">
    <source>
        <dbReference type="Google" id="ProtNLM"/>
    </source>
</evidence>
<evidence type="ECO:0000313" key="1">
    <source>
        <dbReference type="EMBL" id="PUB18872.1"/>
    </source>
</evidence>
<protein>
    <recommendedName>
        <fullName evidence="3">Activator of Hsp90 ATPase-like protein</fullName>
    </recommendedName>
</protein>
<dbReference type="InterPro" id="IPR023393">
    <property type="entry name" value="START-like_dom_sf"/>
</dbReference>
<comment type="caution">
    <text evidence="1">The sequence shown here is derived from an EMBL/GenBank/DDBJ whole genome shotgun (WGS) entry which is preliminary data.</text>
</comment>
<dbReference type="Gene3D" id="3.30.530.20">
    <property type="match status" value="1"/>
</dbReference>
<name>A0A2T6KQP7_9RHOB</name>
<dbReference type="EMBL" id="QBUD01000001">
    <property type="protein sequence ID" value="PUB18872.1"/>
    <property type="molecule type" value="Genomic_DNA"/>
</dbReference>
<dbReference type="RefSeq" id="WP_114427802.1">
    <property type="nucleotide sequence ID" value="NZ_QBUD01000001.1"/>
</dbReference>
<dbReference type="AlphaFoldDB" id="A0A2T6KQP7"/>
<dbReference type="Proteomes" id="UP000244523">
    <property type="component" value="Unassembled WGS sequence"/>
</dbReference>
<organism evidence="1 2">
    <name type="scientific">Yoonia sediminilitoris</name>
    <dbReference type="NCBI Taxonomy" id="1286148"/>
    <lineage>
        <taxon>Bacteria</taxon>
        <taxon>Pseudomonadati</taxon>
        <taxon>Pseudomonadota</taxon>
        <taxon>Alphaproteobacteria</taxon>
        <taxon>Rhodobacterales</taxon>
        <taxon>Paracoccaceae</taxon>
        <taxon>Yoonia</taxon>
    </lineage>
</organism>
<accession>A0A2T6KQP7</accession>